<dbReference type="AlphaFoldDB" id="A0A2N1J1Z2"/>
<dbReference type="PANTHER" id="PTHR30399:SF1">
    <property type="entry name" value="UTP PYROPHOSPHATASE"/>
    <property type="match status" value="1"/>
</dbReference>
<dbReference type="InterPro" id="IPR053136">
    <property type="entry name" value="UTP_pyrophosphatase-like"/>
</dbReference>
<reference evidence="2 3" key="1">
    <citation type="submission" date="2017-09" db="EMBL/GenBank/DDBJ databases">
        <title>Genomics of the genus Arcobacter.</title>
        <authorList>
            <person name="Perez-Cataluna A."/>
            <person name="Figueras M.J."/>
            <person name="Salas-Masso N."/>
        </authorList>
    </citation>
    <scope>NUCLEOTIDE SEQUENCE [LARGE SCALE GENOMIC DNA]</scope>
    <source>
        <strain evidence="2 3">DSM 18005</strain>
    </source>
</reference>
<accession>A0A2N1J1Z2</accession>
<dbReference type="RefSeq" id="WP_101184985.1">
    <property type="nucleotide sequence ID" value="NZ_CP031218.1"/>
</dbReference>
<evidence type="ECO:0000259" key="1">
    <source>
        <dbReference type="Pfam" id="PF01863"/>
    </source>
</evidence>
<proteinExistence type="predicted"/>
<comment type="caution">
    <text evidence="2">The sequence shown here is derived from an EMBL/GenBank/DDBJ whole genome shotgun (WGS) entry which is preliminary data.</text>
</comment>
<organism evidence="2 3">
    <name type="scientific">Malaciobacter halophilus</name>
    <dbReference type="NCBI Taxonomy" id="197482"/>
    <lineage>
        <taxon>Bacteria</taxon>
        <taxon>Pseudomonadati</taxon>
        <taxon>Campylobacterota</taxon>
        <taxon>Epsilonproteobacteria</taxon>
        <taxon>Campylobacterales</taxon>
        <taxon>Arcobacteraceae</taxon>
        <taxon>Malaciobacter</taxon>
    </lineage>
</organism>
<dbReference type="EMBL" id="NXIF01000032">
    <property type="protein sequence ID" value="PKI80575.1"/>
    <property type="molecule type" value="Genomic_DNA"/>
</dbReference>
<sequence length="195" mass="23803">MEFKIKVNNKFITVKLEKKAKIKHCYLRILSSEVLQIRANRYFTLDDAKKLVEQKFSWIEKNIKKMSQNRLKEDEFYYLGVKYKNLDCRDLDSFYKKEAKRIIPMFVDKYSKQMKLYPSSIKYRKNKRTWGSCNYKNGLNFNILLVKFPLEVIEYIVIHELSHIKHKNHSKKFWDLVKLYCSDYKKREELLKSFL</sequence>
<gene>
    <name evidence="2" type="ORF">CP960_08475</name>
</gene>
<keyword evidence="3" id="KW-1185">Reference proteome</keyword>
<evidence type="ECO:0000313" key="2">
    <source>
        <dbReference type="EMBL" id="PKI80575.1"/>
    </source>
</evidence>
<dbReference type="Gene3D" id="3.30.2010.10">
    <property type="entry name" value="Metalloproteases ('zincins'), catalytic domain"/>
    <property type="match status" value="1"/>
</dbReference>
<name>A0A2N1J1Z2_9BACT</name>
<protein>
    <recommendedName>
        <fullName evidence="1">YgjP-like metallopeptidase domain-containing protein</fullName>
    </recommendedName>
</protein>
<evidence type="ECO:0000313" key="3">
    <source>
        <dbReference type="Proteomes" id="UP000233248"/>
    </source>
</evidence>
<dbReference type="CDD" id="cd07344">
    <property type="entry name" value="M48_yhfN_like"/>
    <property type="match status" value="1"/>
</dbReference>
<dbReference type="Proteomes" id="UP000233248">
    <property type="component" value="Unassembled WGS sequence"/>
</dbReference>
<dbReference type="KEGG" id="ahs:AHALO_1725"/>
<dbReference type="OrthoDB" id="5321643at2"/>
<dbReference type="InterPro" id="IPR002725">
    <property type="entry name" value="YgjP-like_metallopeptidase"/>
</dbReference>
<feature type="domain" description="YgjP-like metallopeptidase" evidence="1">
    <location>
        <begin position="90"/>
        <end position="193"/>
    </location>
</feature>
<dbReference type="PANTHER" id="PTHR30399">
    <property type="entry name" value="UNCHARACTERIZED PROTEIN YGJP"/>
    <property type="match status" value="1"/>
</dbReference>
<dbReference type="Pfam" id="PF01863">
    <property type="entry name" value="YgjP-like"/>
    <property type="match status" value="1"/>
</dbReference>